<evidence type="ECO:0000256" key="7">
    <source>
        <dbReference type="SAM" id="Phobius"/>
    </source>
</evidence>
<evidence type="ECO:0000259" key="8">
    <source>
        <dbReference type="PROSITE" id="PS50850"/>
    </source>
</evidence>
<comment type="subcellular location">
    <subcellularLocation>
        <location evidence="1">Cell membrane</location>
        <topology evidence="1">Multi-pass membrane protein</topology>
    </subcellularLocation>
</comment>
<dbReference type="InterPro" id="IPR036259">
    <property type="entry name" value="MFS_trans_sf"/>
</dbReference>
<dbReference type="InterPro" id="IPR011701">
    <property type="entry name" value="MFS"/>
</dbReference>
<dbReference type="GO" id="GO:0005886">
    <property type="term" value="C:plasma membrane"/>
    <property type="evidence" value="ECO:0007669"/>
    <property type="project" value="UniProtKB-SubCell"/>
</dbReference>
<reference evidence="9 10" key="1">
    <citation type="journal article" date="2020" name="Nature">
        <title>Isolation of an archaeon at the prokaryote-eukaryote interface.</title>
        <authorList>
            <person name="Imachi H."/>
            <person name="Nobu M.K."/>
            <person name="Nakahara N."/>
            <person name="Morono Y."/>
            <person name="Ogawara M."/>
            <person name="Takaki Y."/>
            <person name="Takano Y."/>
            <person name="Uematsu K."/>
            <person name="Ikuta T."/>
            <person name="Ito M."/>
            <person name="Matsui Y."/>
            <person name="Miyazaki M."/>
            <person name="Murata K."/>
            <person name="Saito Y."/>
            <person name="Sakai S."/>
            <person name="Song C."/>
            <person name="Tasumi E."/>
            <person name="Yamanaka Y."/>
            <person name="Yamaguchi T."/>
            <person name="Kamagata Y."/>
            <person name="Tamaki H."/>
            <person name="Takai K."/>
        </authorList>
    </citation>
    <scope>NUCLEOTIDE SEQUENCE [LARGE SCALE GENOMIC DNA]</scope>
    <source>
        <strain evidence="9 10">MK-D1</strain>
    </source>
</reference>
<evidence type="ECO:0000256" key="5">
    <source>
        <dbReference type="ARBA" id="ARBA00022989"/>
    </source>
</evidence>
<sequence>MFGEIKTIYQEYPKTFWILMTATFIDRIGGALLFPFFALYITDHFGVGMTEVGILFGLYAAGSIIGGIVGGIITDKYGRKFMLLFGLIASASFSLLMGFIDNLNVFYSLAIFWGLVGDSGGPAQRAMVTDLLVEEKRVEGFGVIKIIGNLAISIGPAIGSFLATRSFLLLFIADAITSLITAIIVFITIPETKPEIKIENPNHSIWQTFIGYKDVLKDRIFMVFMAITALVTLVYMQMNGTLSVFLRDNHSFSTEKIGWLLSMNAGMVVLFQFWITRKVKNFSPMIITAIGTLLYGIGFGMYGFIKSDIMMFIAMIIITIGEMIRAPFTLSIVSDIASEDNRGRYMAVFSFSWTFPTLFGLLVAGTLMDNYNQNLVWYGGGLFCIIGVLFYVLLNKTFENRIILSKVEKNALEIAIE</sequence>
<dbReference type="EMBL" id="CP042905">
    <property type="protein sequence ID" value="QEE17923.1"/>
    <property type="molecule type" value="Genomic_DNA"/>
</dbReference>
<feature type="transmembrane region" description="Helical" evidence="7">
    <location>
        <begin position="143"/>
        <end position="162"/>
    </location>
</feature>
<feature type="transmembrane region" description="Helical" evidence="7">
    <location>
        <begin position="16"/>
        <end position="41"/>
    </location>
</feature>
<gene>
    <name evidence="9" type="ORF">DSAG12_03761</name>
</gene>
<protein>
    <submittedName>
        <fullName evidence="9">MDR family MFS transporter</fullName>
    </submittedName>
</protein>
<keyword evidence="5 7" id="KW-1133">Transmembrane helix</keyword>
<feature type="transmembrane region" description="Helical" evidence="7">
    <location>
        <begin position="311"/>
        <end position="333"/>
    </location>
</feature>
<dbReference type="SUPFAM" id="SSF103473">
    <property type="entry name" value="MFS general substrate transporter"/>
    <property type="match status" value="1"/>
</dbReference>
<dbReference type="InterPro" id="IPR020846">
    <property type="entry name" value="MFS_dom"/>
</dbReference>
<dbReference type="PANTHER" id="PTHR23517">
    <property type="entry name" value="RESISTANCE PROTEIN MDTM, PUTATIVE-RELATED-RELATED"/>
    <property type="match status" value="1"/>
</dbReference>
<feature type="transmembrane region" description="Helical" evidence="7">
    <location>
        <begin position="345"/>
        <end position="363"/>
    </location>
</feature>
<feature type="transmembrane region" description="Helical" evidence="7">
    <location>
        <begin position="375"/>
        <end position="394"/>
    </location>
</feature>
<dbReference type="RefSeq" id="WP_147664801.1">
    <property type="nucleotide sequence ID" value="NZ_CP042905.2"/>
</dbReference>
<dbReference type="OrthoDB" id="117970at2157"/>
<evidence type="ECO:0000256" key="6">
    <source>
        <dbReference type="ARBA" id="ARBA00023136"/>
    </source>
</evidence>
<keyword evidence="10" id="KW-1185">Reference proteome</keyword>
<proteinExistence type="predicted"/>
<dbReference type="PRINTS" id="PR01035">
    <property type="entry name" value="TCRTETA"/>
</dbReference>
<organism evidence="9 10">
    <name type="scientific">Promethearchaeum syntrophicum</name>
    <dbReference type="NCBI Taxonomy" id="2594042"/>
    <lineage>
        <taxon>Archaea</taxon>
        <taxon>Promethearchaeati</taxon>
        <taxon>Promethearchaeota</taxon>
        <taxon>Promethearchaeia</taxon>
        <taxon>Promethearchaeales</taxon>
        <taxon>Promethearchaeaceae</taxon>
        <taxon>Promethearchaeum</taxon>
    </lineage>
</organism>
<keyword evidence="6 7" id="KW-0472">Membrane</keyword>
<feature type="transmembrane region" description="Helical" evidence="7">
    <location>
        <begin position="282"/>
        <end position="305"/>
    </location>
</feature>
<feature type="transmembrane region" description="Helical" evidence="7">
    <location>
        <begin position="53"/>
        <end position="74"/>
    </location>
</feature>
<dbReference type="Proteomes" id="UP000321408">
    <property type="component" value="Chromosome"/>
</dbReference>
<dbReference type="AlphaFoldDB" id="A0A5B9DGR7"/>
<dbReference type="GO" id="GO:0022857">
    <property type="term" value="F:transmembrane transporter activity"/>
    <property type="evidence" value="ECO:0007669"/>
    <property type="project" value="InterPro"/>
</dbReference>
<dbReference type="PROSITE" id="PS50850">
    <property type="entry name" value="MFS"/>
    <property type="match status" value="1"/>
</dbReference>
<name>A0A5B9DGR7_9ARCH</name>
<dbReference type="Pfam" id="PF07690">
    <property type="entry name" value="MFS_1"/>
    <property type="match status" value="1"/>
</dbReference>
<feature type="transmembrane region" description="Helical" evidence="7">
    <location>
        <begin position="257"/>
        <end position="275"/>
    </location>
</feature>
<dbReference type="PANTHER" id="PTHR23517:SF2">
    <property type="entry name" value="MULTIDRUG RESISTANCE PROTEIN MDTH"/>
    <property type="match status" value="1"/>
</dbReference>
<feature type="transmembrane region" description="Helical" evidence="7">
    <location>
        <begin position="106"/>
        <end position="123"/>
    </location>
</feature>
<keyword evidence="3" id="KW-1003">Cell membrane</keyword>
<reference evidence="9 10" key="2">
    <citation type="journal article" date="2024" name="Int. J. Syst. Evol. Microbiol.">
        <title>Promethearchaeum syntrophicum gen. nov., sp. nov., an anaerobic, obligately syntrophic archaeon, the first isolate of the lineage 'Asgard' archaea, and proposal of the new archaeal phylum Promethearchaeota phyl. nov. and kingdom Promethearchaeati regn. nov.</title>
        <authorList>
            <person name="Imachi H."/>
            <person name="Nobu M.K."/>
            <person name="Kato S."/>
            <person name="Takaki Y."/>
            <person name="Miyazaki M."/>
            <person name="Miyata M."/>
            <person name="Ogawara M."/>
            <person name="Saito Y."/>
            <person name="Sakai S."/>
            <person name="Tahara Y.O."/>
            <person name="Takano Y."/>
            <person name="Tasumi E."/>
            <person name="Uematsu K."/>
            <person name="Yoshimura T."/>
            <person name="Itoh T."/>
            <person name="Ohkuma M."/>
            <person name="Takai K."/>
        </authorList>
    </citation>
    <scope>NUCLEOTIDE SEQUENCE [LARGE SCALE GENOMIC DNA]</scope>
    <source>
        <strain evidence="9 10">MK-D1</strain>
    </source>
</reference>
<evidence type="ECO:0000313" key="9">
    <source>
        <dbReference type="EMBL" id="QEE17923.1"/>
    </source>
</evidence>
<dbReference type="InterPro" id="IPR050171">
    <property type="entry name" value="MFS_Transporters"/>
</dbReference>
<evidence type="ECO:0000256" key="3">
    <source>
        <dbReference type="ARBA" id="ARBA00022475"/>
    </source>
</evidence>
<evidence type="ECO:0000256" key="2">
    <source>
        <dbReference type="ARBA" id="ARBA00022448"/>
    </source>
</evidence>
<keyword evidence="4 7" id="KW-0812">Transmembrane</keyword>
<dbReference type="KEGG" id="psyt:DSAG12_03761"/>
<evidence type="ECO:0000313" key="10">
    <source>
        <dbReference type="Proteomes" id="UP000321408"/>
    </source>
</evidence>
<evidence type="ECO:0000256" key="1">
    <source>
        <dbReference type="ARBA" id="ARBA00004651"/>
    </source>
</evidence>
<dbReference type="CDD" id="cd17329">
    <property type="entry name" value="MFS_MdtH_MDR_like"/>
    <property type="match status" value="1"/>
</dbReference>
<feature type="transmembrane region" description="Helical" evidence="7">
    <location>
        <begin position="220"/>
        <end position="237"/>
    </location>
</feature>
<keyword evidence="2" id="KW-0813">Transport</keyword>
<dbReference type="GeneID" id="41331729"/>
<feature type="transmembrane region" description="Helical" evidence="7">
    <location>
        <begin position="81"/>
        <end position="100"/>
    </location>
</feature>
<accession>A0A5B9DGR7</accession>
<dbReference type="Gene3D" id="1.20.1250.20">
    <property type="entry name" value="MFS general substrate transporter like domains"/>
    <property type="match status" value="1"/>
</dbReference>
<dbReference type="InterPro" id="IPR001958">
    <property type="entry name" value="Tet-R_TetA/multi-R_MdtG-like"/>
</dbReference>
<feature type="transmembrane region" description="Helical" evidence="7">
    <location>
        <begin position="168"/>
        <end position="189"/>
    </location>
</feature>
<evidence type="ECO:0000256" key="4">
    <source>
        <dbReference type="ARBA" id="ARBA00022692"/>
    </source>
</evidence>
<feature type="domain" description="Major facilitator superfamily (MFS) profile" evidence="8">
    <location>
        <begin position="15"/>
        <end position="399"/>
    </location>
</feature>